<dbReference type="FunFam" id="3.10.20.30:FF:000010">
    <property type="entry name" value="Molybdopterin synthase sulfur carrier subunit"/>
    <property type="match status" value="1"/>
</dbReference>
<evidence type="ECO:0000256" key="4">
    <source>
        <dbReference type="ARBA" id="ARBA00024200"/>
    </source>
</evidence>
<comment type="pathway">
    <text evidence="1">Cofactor biosynthesis; molybdopterin biosynthesis.</text>
</comment>
<evidence type="ECO:0000256" key="6">
    <source>
        <dbReference type="ARBA" id="ARBA00054425"/>
    </source>
</evidence>
<evidence type="ECO:0000256" key="1">
    <source>
        <dbReference type="ARBA" id="ARBA00005046"/>
    </source>
</evidence>
<evidence type="ECO:0000256" key="3">
    <source>
        <dbReference type="ARBA" id="ARBA00023150"/>
    </source>
</evidence>
<dbReference type="Gene3D" id="3.10.20.30">
    <property type="match status" value="1"/>
</dbReference>
<accession>A0A941GF39</accession>
<name>A0A941GF39_NIACI</name>
<dbReference type="NCBIfam" id="TIGR01682">
    <property type="entry name" value="moaD"/>
    <property type="match status" value="1"/>
</dbReference>
<dbReference type="InterPro" id="IPR012675">
    <property type="entry name" value="Beta-grasp_dom_sf"/>
</dbReference>
<dbReference type="InterPro" id="IPR016155">
    <property type="entry name" value="Mopterin_synth/thiamin_S_b"/>
</dbReference>
<dbReference type="PANTHER" id="PTHR33359">
    <property type="entry name" value="MOLYBDOPTERIN SYNTHASE SULFUR CARRIER SUBUNIT"/>
    <property type="match status" value="1"/>
</dbReference>
<proteinExistence type="inferred from homology"/>
<dbReference type="GO" id="GO:0000166">
    <property type="term" value="F:nucleotide binding"/>
    <property type="evidence" value="ECO:0007669"/>
    <property type="project" value="UniProtKB-KW"/>
</dbReference>
<reference evidence="13" key="1">
    <citation type="submission" date="2021-04" db="EMBL/GenBank/DDBJ databases">
        <title>Genomic analysis of electroactive and textile dye degrading Bacillus circulans strain: DC10 isolated from constructed wetland-microbial fuel cells treating textile dye wastewaters.</title>
        <authorList>
            <person name="Patel D.U."/>
            <person name="Desai C.R."/>
        </authorList>
    </citation>
    <scope>NUCLEOTIDE SEQUENCE</scope>
    <source>
        <strain evidence="13">DC10</strain>
    </source>
</reference>
<evidence type="ECO:0000313" key="13">
    <source>
        <dbReference type="EMBL" id="MBR8671484.1"/>
    </source>
</evidence>
<dbReference type="Pfam" id="PF02597">
    <property type="entry name" value="ThiS"/>
    <property type="match status" value="1"/>
</dbReference>
<evidence type="ECO:0000256" key="2">
    <source>
        <dbReference type="ARBA" id="ARBA00022741"/>
    </source>
</evidence>
<dbReference type="InterPro" id="IPR044672">
    <property type="entry name" value="MOCS2A"/>
</dbReference>
<organism evidence="13">
    <name type="scientific">Niallia circulans</name>
    <name type="common">Bacillus circulans</name>
    <dbReference type="NCBI Taxonomy" id="1397"/>
    <lineage>
        <taxon>Bacteria</taxon>
        <taxon>Bacillati</taxon>
        <taxon>Bacillota</taxon>
        <taxon>Bacilli</taxon>
        <taxon>Bacillales</taxon>
        <taxon>Bacillaceae</taxon>
        <taxon>Niallia</taxon>
    </lineage>
</organism>
<evidence type="ECO:0000256" key="7">
    <source>
        <dbReference type="ARBA" id="ARBA00063099"/>
    </source>
</evidence>
<keyword evidence="3" id="KW-0501">Molybdenum cofactor biosynthesis</keyword>
<evidence type="ECO:0000256" key="10">
    <source>
        <dbReference type="ARBA" id="ARBA00077809"/>
    </source>
</evidence>
<protein>
    <recommendedName>
        <fullName evidence="5">Molybdopterin synthase sulfur carrier subunit</fullName>
    </recommendedName>
    <alternativeName>
        <fullName evidence="11">MPT synthase subunit 1</fullName>
    </alternativeName>
    <alternativeName>
        <fullName evidence="8">Molybdenum cofactor biosynthesis protein D</fullName>
    </alternativeName>
    <alternativeName>
        <fullName evidence="10">Molybdopterin-converting factor small subunit</fullName>
    </alternativeName>
    <alternativeName>
        <fullName evidence="9">Molybdopterin-converting factor subunit 1</fullName>
    </alternativeName>
    <alternativeName>
        <fullName evidence="12">Sulfur carrier protein MoaD</fullName>
    </alternativeName>
</protein>
<keyword evidence="2" id="KW-0547">Nucleotide-binding</keyword>
<evidence type="ECO:0000256" key="12">
    <source>
        <dbReference type="ARBA" id="ARBA00078992"/>
    </source>
</evidence>
<dbReference type="RefSeq" id="WP_212120632.1">
    <property type="nucleotide sequence ID" value="NZ_JAGTPX020000023.1"/>
</dbReference>
<evidence type="ECO:0000256" key="5">
    <source>
        <dbReference type="ARBA" id="ARBA00024247"/>
    </source>
</evidence>
<dbReference type="CDD" id="cd00754">
    <property type="entry name" value="Ubl_MoaD"/>
    <property type="match status" value="1"/>
</dbReference>
<dbReference type="InterPro" id="IPR003749">
    <property type="entry name" value="ThiS/MoaD-like"/>
</dbReference>
<comment type="similarity">
    <text evidence="4">Belongs to the MoaD family.</text>
</comment>
<comment type="function">
    <text evidence="6">Involved in sulfur transfer in the conversion of molybdopterin precursor Z to molybdopterin.</text>
</comment>
<comment type="caution">
    <text evidence="13">The sequence shown here is derived from an EMBL/GenBank/DDBJ whole genome shotgun (WGS) entry which is preliminary data.</text>
</comment>
<gene>
    <name evidence="13" type="primary">moaD</name>
    <name evidence="13" type="ORF">KD144_18260</name>
</gene>
<dbReference type="PANTHER" id="PTHR33359:SF1">
    <property type="entry name" value="MOLYBDOPTERIN SYNTHASE SULFUR CARRIER SUBUNIT"/>
    <property type="match status" value="1"/>
</dbReference>
<dbReference type="GO" id="GO:0006777">
    <property type="term" value="P:Mo-molybdopterin cofactor biosynthetic process"/>
    <property type="evidence" value="ECO:0007669"/>
    <property type="project" value="UniProtKB-KW"/>
</dbReference>
<evidence type="ECO:0000256" key="11">
    <source>
        <dbReference type="ARBA" id="ARBA00078020"/>
    </source>
</evidence>
<comment type="subunit">
    <text evidence="7">Heterotetramer of 2 MoaD subunits and 2 MoaE subunits. Forms a stable heterotetrameric complex of 2 MoaD and 2 MoeB during adenylation of MoaD by MoeB. During catalysis MoaD shuttles between the two heterotetrameric complexes.</text>
</comment>
<dbReference type="GO" id="GO:1990133">
    <property type="term" value="C:molybdopterin adenylyltransferase complex"/>
    <property type="evidence" value="ECO:0007669"/>
    <property type="project" value="TreeGrafter"/>
</dbReference>
<evidence type="ECO:0000256" key="8">
    <source>
        <dbReference type="ARBA" id="ARBA00075076"/>
    </source>
</evidence>
<evidence type="ECO:0000256" key="9">
    <source>
        <dbReference type="ARBA" id="ARBA00076711"/>
    </source>
</evidence>
<dbReference type="SUPFAM" id="SSF54285">
    <property type="entry name" value="MoaD/ThiS"/>
    <property type="match status" value="1"/>
</dbReference>
<dbReference type="EMBL" id="JAGTPX010000022">
    <property type="protein sequence ID" value="MBR8671484.1"/>
    <property type="molecule type" value="Genomic_DNA"/>
</dbReference>
<sequence length="77" mass="8624">MIKVLFFAGIKEEIGLDQLIVKKKNITVLHLKQYIKSTYPSVPLNHCLIAVNENFVTDDEILKDQDVIAFIPPVSGG</sequence>
<dbReference type="AlphaFoldDB" id="A0A941GF39"/>